<dbReference type="PANTHER" id="PTHR23501">
    <property type="entry name" value="MAJOR FACILITATOR SUPERFAMILY"/>
    <property type="match status" value="1"/>
</dbReference>
<feature type="transmembrane region" description="Helical" evidence="6">
    <location>
        <begin position="242"/>
        <end position="261"/>
    </location>
</feature>
<accession>A0A1L9Q0S9</accession>
<dbReference type="InterPro" id="IPR005829">
    <property type="entry name" value="Sugar_transporter_CS"/>
</dbReference>
<keyword evidence="9" id="KW-1185">Reference proteome</keyword>
<evidence type="ECO:0000256" key="6">
    <source>
        <dbReference type="SAM" id="Phobius"/>
    </source>
</evidence>
<dbReference type="Gene3D" id="1.20.1250.20">
    <property type="entry name" value="MFS general substrate transporter like domains"/>
    <property type="match status" value="2"/>
</dbReference>
<gene>
    <name evidence="8" type="ORF">ASPVEDRAFT_142739</name>
</gene>
<dbReference type="EMBL" id="KV878137">
    <property type="protein sequence ID" value="OJJ07363.1"/>
    <property type="molecule type" value="Genomic_DNA"/>
</dbReference>
<dbReference type="PROSITE" id="PS50850">
    <property type="entry name" value="MFS"/>
    <property type="match status" value="1"/>
</dbReference>
<evidence type="ECO:0000313" key="9">
    <source>
        <dbReference type="Proteomes" id="UP000184073"/>
    </source>
</evidence>
<feature type="transmembrane region" description="Helical" evidence="6">
    <location>
        <begin position="273"/>
        <end position="290"/>
    </location>
</feature>
<evidence type="ECO:0000256" key="1">
    <source>
        <dbReference type="ARBA" id="ARBA00004141"/>
    </source>
</evidence>
<organism evidence="8 9">
    <name type="scientific">Aspergillus versicolor CBS 583.65</name>
    <dbReference type="NCBI Taxonomy" id="1036611"/>
    <lineage>
        <taxon>Eukaryota</taxon>
        <taxon>Fungi</taxon>
        <taxon>Dikarya</taxon>
        <taxon>Ascomycota</taxon>
        <taxon>Pezizomycotina</taxon>
        <taxon>Eurotiomycetes</taxon>
        <taxon>Eurotiomycetidae</taxon>
        <taxon>Eurotiales</taxon>
        <taxon>Aspergillaceae</taxon>
        <taxon>Aspergillus</taxon>
        <taxon>Aspergillus subgen. Nidulantes</taxon>
    </lineage>
</organism>
<feature type="transmembrane region" description="Helical" evidence="6">
    <location>
        <begin position="310"/>
        <end position="331"/>
    </location>
</feature>
<dbReference type="InterPro" id="IPR011701">
    <property type="entry name" value="MFS"/>
</dbReference>
<dbReference type="STRING" id="1036611.A0A1L9Q0S9"/>
<dbReference type="SUPFAM" id="SSF103473">
    <property type="entry name" value="MFS general substrate transporter"/>
    <property type="match status" value="1"/>
</dbReference>
<evidence type="ECO:0000256" key="2">
    <source>
        <dbReference type="ARBA" id="ARBA00007520"/>
    </source>
</evidence>
<evidence type="ECO:0000256" key="3">
    <source>
        <dbReference type="ARBA" id="ARBA00022692"/>
    </source>
</evidence>
<feature type="transmembrane region" description="Helical" evidence="6">
    <location>
        <begin position="504"/>
        <end position="528"/>
    </location>
</feature>
<dbReference type="PANTHER" id="PTHR23501:SF199">
    <property type="entry name" value="MFS EFFLUX TRANSPORTER INPD-RELATED"/>
    <property type="match status" value="1"/>
</dbReference>
<dbReference type="InterPro" id="IPR036259">
    <property type="entry name" value="MFS_trans_sf"/>
</dbReference>
<dbReference type="CDD" id="cd17502">
    <property type="entry name" value="MFS_Azr1_MDR_like"/>
    <property type="match status" value="1"/>
</dbReference>
<feature type="transmembrane region" description="Helical" evidence="6">
    <location>
        <begin position="351"/>
        <end position="370"/>
    </location>
</feature>
<name>A0A1L9Q0S9_ASPVE</name>
<feature type="domain" description="Major facilitator superfamily (MFS) profile" evidence="7">
    <location>
        <begin position="48"/>
        <end position="538"/>
    </location>
</feature>
<dbReference type="GeneID" id="63723373"/>
<keyword evidence="5 6" id="KW-0472">Membrane</keyword>
<feature type="transmembrane region" description="Helical" evidence="6">
    <location>
        <begin position="170"/>
        <end position="189"/>
    </location>
</feature>
<evidence type="ECO:0000313" key="8">
    <source>
        <dbReference type="EMBL" id="OJJ07363.1"/>
    </source>
</evidence>
<dbReference type="FunFam" id="1.20.1720.10:FF:000012">
    <property type="entry name" value="MFS toxin efflux pump (AflT)"/>
    <property type="match status" value="1"/>
</dbReference>
<dbReference type="AlphaFoldDB" id="A0A1L9Q0S9"/>
<dbReference type="GO" id="GO:0022857">
    <property type="term" value="F:transmembrane transporter activity"/>
    <property type="evidence" value="ECO:0007669"/>
    <property type="project" value="InterPro"/>
</dbReference>
<reference evidence="9" key="1">
    <citation type="journal article" date="2017" name="Genome Biol.">
        <title>Comparative genomics reveals high biological diversity and specific adaptations in the industrially and medically important fungal genus Aspergillus.</title>
        <authorList>
            <person name="de Vries R.P."/>
            <person name="Riley R."/>
            <person name="Wiebenga A."/>
            <person name="Aguilar-Osorio G."/>
            <person name="Amillis S."/>
            <person name="Uchima C.A."/>
            <person name="Anderluh G."/>
            <person name="Asadollahi M."/>
            <person name="Askin M."/>
            <person name="Barry K."/>
            <person name="Battaglia E."/>
            <person name="Bayram O."/>
            <person name="Benocci T."/>
            <person name="Braus-Stromeyer S.A."/>
            <person name="Caldana C."/>
            <person name="Canovas D."/>
            <person name="Cerqueira G.C."/>
            <person name="Chen F."/>
            <person name="Chen W."/>
            <person name="Choi C."/>
            <person name="Clum A."/>
            <person name="Dos Santos R.A."/>
            <person name="Damasio A.R."/>
            <person name="Diallinas G."/>
            <person name="Emri T."/>
            <person name="Fekete E."/>
            <person name="Flipphi M."/>
            <person name="Freyberg S."/>
            <person name="Gallo A."/>
            <person name="Gournas C."/>
            <person name="Habgood R."/>
            <person name="Hainaut M."/>
            <person name="Harispe M.L."/>
            <person name="Henrissat B."/>
            <person name="Hilden K.S."/>
            <person name="Hope R."/>
            <person name="Hossain A."/>
            <person name="Karabika E."/>
            <person name="Karaffa L."/>
            <person name="Karanyi Z."/>
            <person name="Krasevec N."/>
            <person name="Kuo A."/>
            <person name="Kusch H."/>
            <person name="LaButti K."/>
            <person name="Lagendijk E.L."/>
            <person name="Lapidus A."/>
            <person name="Levasseur A."/>
            <person name="Lindquist E."/>
            <person name="Lipzen A."/>
            <person name="Logrieco A.F."/>
            <person name="MacCabe A."/>
            <person name="Maekelae M.R."/>
            <person name="Malavazi I."/>
            <person name="Melin P."/>
            <person name="Meyer V."/>
            <person name="Mielnichuk N."/>
            <person name="Miskei M."/>
            <person name="Molnar A.P."/>
            <person name="Mule G."/>
            <person name="Ngan C.Y."/>
            <person name="Orejas M."/>
            <person name="Orosz E."/>
            <person name="Ouedraogo J.P."/>
            <person name="Overkamp K.M."/>
            <person name="Park H.-S."/>
            <person name="Perrone G."/>
            <person name="Piumi F."/>
            <person name="Punt P.J."/>
            <person name="Ram A.F."/>
            <person name="Ramon A."/>
            <person name="Rauscher S."/>
            <person name="Record E."/>
            <person name="Riano-Pachon D.M."/>
            <person name="Robert V."/>
            <person name="Roehrig J."/>
            <person name="Ruller R."/>
            <person name="Salamov A."/>
            <person name="Salih N.S."/>
            <person name="Samson R.A."/>
            <person name="Sandor E."/>
            <person name="Sanguinetti M."/>
            <person name="Schuetze T."/>
            <person name="Sepcic K."/>
            <person name="Shelest E."/>
            <person name="Sherlock G."/>
            <person name="Sophianopoulou V."/>
            <person name="Squina F.M."/>
            <person name="Sun H."/>
            <person name="Susca A."/>
            <person name="Todd R.B."/>
            <person name="Tsang A."/>
            <person name="Unkles S.E."/>
            <person name="van de Wiele N."/>
            <person name="van Rossen-Uffink D."/>
            <person name="Oliveira J.V."/>
            <person name="Vesth T.C."/>
            <person name="Visser J."/>
            <person name="Yu J.-H."/>
            <person name="Zhou M."/>
            <person name="Andersen M.R."/>
            <person name="Archer D.B."/>
            <person name="Baker S.E."/>
            <person name="Benoit I."/>
            <person name="Brakhage A.A."/>
            <person name="Braus G.H."/>
            <person name="Fischer R."/>
            <person name="Frisvad J.C."/>
            <person name="Goldman G.H."/>
            <person name="Houbraken J."/>
            <person name="Oakley B."/>
            <person name="Pocsi I."/>
            <person name="Scazzocchio C."/>
            <person name="Seiboth B."/>
            <person name="vanKuyk P.A."/>
            <person name="Wortman J."/>
            <person name="Dyer P.S."/>
            <person name="Grigoriev I.V."/>
        </authorList>
    </citation>
    <scope>NUCLEOTIDE SEQUENCE [LARGE SCALE GENOMIC DNA]</scope>
    <source>
        <strain evidence="9">CBS 583.65</strain>
    </source>
</reference>
<feature type="transmembrane region" description="Helical" evidence="6">
    <location>
        <begin position="138"/>
        <end position="158"/>
    </location>
</feature>
<evidence type="ECO:0000256" key="5">
    <source>
        <dbReference type="ARBA" id="ARBA00023136"/>
    </source>
</evidence>
<dbReference type="RefSeq" id="XP_040673125.1">
    <property type="nucleotide sequence ID" value="XM_040807862.1"/>
</dbReference>
<keyword evidence="4 6" id="KW-1133">Transmembrane helix</keyword>
<feature type="transmembrane region" description="Helical" evidence="6">
    <location>
        <begin position="83"/>
        <end position="102"/>
    </location>
</feature>
<dbReference type="Proteomes" id="UP000184073">
    <property type="component" value="Unassembled WGS sequence"/>
</dbReference>
<feature type="transmembrane region" description="Helical" evidence="6">
    <location>
        <begin position="377"/>
        <end position="395"/>
    </location>
</feature>
<dbReference type="VEuPathDB" id="FungiDB:ASPVEDRAFT_142739"/>
<feature type="transmembrane region" description="Helical" evidence="6">
    <location>
        <begin position="201"/>
        <end position="221"/>
    </location>
</feature>
<dbReference type="OrthoDB" id="10021397at2759"/>
<dbReference type="Pfam" id="PF07690">
    <property type="entry name" value="MFS_1"/>
    <property type="match status" value="1"/>
</dbReference>
<comment type="subcellular location">
    <subcellularLocation>
        <location evidence="1">Membrane</location>
        <topology evidence="1">Multi-pass membrane protein</topology>
    </subcellularLocation>
</comment>
<evidence type="ECO:0000256" key="4">
    <source>
        <dbReference type="ARBA" id="ARBA00022989"/>
    </source>
</evidence>
<feature type="transmembrane region" description="Helical" evidence="6">
    <location>
        <begin position="407"/>
        <end position="428"/>
    </location>
</feature>
<protein>
    <recommendedName>
        <fullName evidence="7">Major facilitator superfamily (MFS) profile domain-containing protein</fullName>
    </recommendedName>
</protein>
<dbReference type="PROSITE" id="PS00217">
    <property type="entry name" value="SUGAR_TRANSPORT_2"/>
    <property type="match status" value="1"/>
</dbReference>
<comment type="similarity">
    <text evidence="2">Belongs to the major facilitator superfamily. TCR/Tet family.</text>
</comment>
<feature type="transmembrane region" description="Helical" evidence="6">
    <location>
        <begin position="440"/>
        <end position="461"/>
    </location>
</feature>
<dbReference type="PRINTS" id="PR01036">
    <property type="entry name" value="TCRTETB"/>
</dbReference>
<evidence type="ECO:0000259" key="7">
    <source>
        <dbReference type="PROSITE" id="PS50850"/>
    </source>
</evidence>
<feature type="transmembrane region" description="Helical" evidence="6">
    <location>
        <begin position="114"/>
        <end position="132"/>
    </location>
</feature>
<dbReference type="InterPro" id="IPR020846">
    <property type="entry name" value="MFS_dom"/>
</dbReference>
<dbReference type="FunFam" id="1.20.1250.20:FF:000196">
    <property type="entry name" value="MFS toxin efflux pump (AflT)"/>
    <property type="match status" value="1"/>
</dbReference>
<dbReference type="GO" id="GO:0005886">
    <property type="term" value="C:plasma membrane"/>
    <property type="evidence" value="ECO:0007669"/>
    <property type="project" value="TreeGrafter"/>
</dbReference>
<sequence length="539" mass="57686">MSPVIPYDPLNNDSEVRLATFDLSDDVDRRLSRDTGEIYPAGWKLATIMVGLSLACILSALDNTILTTAIPLITKQFNSLDDVGWYASAFLLTTCCVSLTYGKLYTYYPIKWTYLVALGIFEAGSLICGATPSSLGLIIGRAIAGIGAGGIFSGSLLIVAQETPLRLRPIYTGIISATYGVASVTGPLIGGVLTDNASWRWCFYINLPIGGVTCLFLLFFYKARKLAKAAVGWKDVLLQLDPLGLLFFLPSMVSLLLALQWGGTEYPWNSPPIISLFVVFGVLILAFVAVQWWRQNKATIPPRLIKNRNVWGASFFIFCLGSSLMVYSYYLPIWFQSVQGVSATQSGILNLPMLLATAVCSILAGGIVSALGQYMPFVYFSPVALTVAGGLLTTLRVDSSPSEYLGYQALLGIGMGCGISQGVVAVQAALPPHDVPSGTVVLMFMQTMGGAVFVSAAQSLFHNKLLEGITKNVPDVDAKKVIDAGATMLKDTVSAEALPGVLQAYNSAVTCCFYIAVAFSGLAIVGALPMQWISVKKKA</sequence>
<proteinExistence type="inferred from homology"/>
<keyword evidence="3 6" id="KW-0812">Transmembrane</keyword>